<dbReference type="Pfam" id="PF14494">
    <property type="entry name" value="DUF4436"/>
    <property type="match status" value="1"/>
</dbReference>
<feature type="transmembrane region" description="Helical" evidence="2">
    <location>
        <begin position="257"/>
        <end position="280"/>
    </location>
</feature>
<keyword evidence="2" id="KW-1133">Transmembrane helix</keyword>
<dbReference type="InterPro" id="IPR027948">
    <property type="entry name" value="DUF4436"/>
</dbReference>
<accession>A0ABQ3NL36</accession>
<gene>
    <name evidence="3" type="ORF">Scinn_29460</name>
</gene>
<dbReference type="RefSeq" id="WP_078658604.1">
    <property type="nucleotide sequence ID" value="NZ_BMRU01000065.1"/>
</dbReference>
<comment type="caution">
    <text evidence="3">The sequence shown here is derived from an EMBL/GenBank/DDBJ whole genome shotgun (WGS) entry which is preliminary data.</text>
</comment>
<keyword evidence="2" id="KW-0812">Transmembrane</keyword>
<protein>
    <recommendedName>
        <fullName evidence="5">DUF4436 domain-containing protein</fullName>
    </recommendedName>
</protein>
<feature type="transmembrane region" description="Helical" evidence="2">
    <location>
        <begin position="20"/>
        <end position="38"/>
    </location>
</feature>
<reference evidence="4" key="1">
    <citation type="submission" date="2020-09" db="EMBL/GenBank/DDBJ databases">
        <title>Whole genome shotgun sequence of Streptomyces cinnamonensis NBRC 15873.</title>
        <authorList>
            <person name="Komaki H."/>
            <person name="Tamura T."/>
        </authorList>
    </citation>
    <scope>NUCLEOTIDE SEQUENCE [LARGE SCALE GENOMIC DNA]</scope>
    <source>
        <strain evidence="4">NBRC 15873</strain>
    </source>
</reference>
<feature type="transmembrane region" description="Helical" evidence="2">
    <location>
        <begin position="227"/>
        <end position="245"/>
    </location>
</feature>
<dbReference type="EMBL" id="BNDV01000008">
    <property type="protein sequence ID" value="GHI13483.1"/>
    <property type="molecule type" value="Genomic_DNA"/>
</dbReference>
<feature type="region of interest" description="Disordered" evidence="1">
    <location>
        <begin position="290"/>
        <end position="315"/>
    </location>
</feature>
<dbReference type="GeneID" id="86953045"/>
<keyword evidence="2" id="KW-0472">Membrane</keyword>
<dbReference type="Proteomes" id="UP000660554">
    <property type="component" value="Unassembled WGS sequence"/>
</dbReference>
<name>A0ABQ3NL36_STRVG</name>
<organism evidence="3 4">
    <name type="scientific">Streptomyces virginiae</name>
    <name type="common">Streptomyces cinnamonensis</name>
    <dbReference type="NCBI Taxonomy" id="1961"/>
    <lineage>
        <taxon>Bacteria</taxon>
        <taxon>Bacillati</taxon>
        <taxon>Actinomycetota</taxon>
        <taxon>Actinomycetes</taxon>
        <taxon>Kitasatosporales</taxon>
        <taxon>Streptomycetaceae</taxon>
        <taxon>Streptomyces</taxon>
    </lineage>
</organism>
<evidence type="ECO:0000313" key="4">
    <source>
        <dbReference type="Proteomes" id="UP000660554"/>
    </source>
</evidence>
<evidence type="ECO:0000256" key="1">
    <source>
        <dbReference type="SAM" id="MobiDB-lite"/>
    </source>
</evidence>
<sequence>MAPPPDRSRPRPRRASLLPVLLPIAVLIVVAVAVGSWLQFTERQAIDTVHTVGSGAPDRVDVRATVQRVDAAARELVLRVRVTPRGTLGEEDQAAPVGDLSLQTTEATVGDLSFRAHERLTAKDVKVVMTGGSIGDYPFDAYETDIGFWAQMDGKEVPVRLMFSNNDTLFSVSVTPWPSPQEAALGLELVRSGSLLVFAVLMMVVMWALAASVLIGTWYLTSRGEGLVWPALGWMAATLFALSAFRNTAPGSPPIGCVLDWFAFLWAETVIALCVIAVVLTGVRTALRTDDEETDGEPDGGPDGGTGDLGRASTQ</sequence>
<keyword evidence="4" id="KW-1185">Reference proteome</keyword>
<feature type="transmembrane region" description="Helical" evidence="2">
    <location>
        <begin position="195"/>
        <end position="221"/>
    </location>
</feature>
<evidence type="ECO:0008006" key="5">
    <source>
        <dbReference type="Google" id="ProtNLM"/>
    </source>
</evidence>
<evidence type="ECO:0000256" key="2">
    <source>
        <dbReference type="SAM" id="Phobius"/>
    </source>
</evidence>
<feature type="compositionally biased region" description="Acidic residues" evidence="1">
    <location>
        <begin position="290"/>
        <end position="300"/>
    </location>
</feature>
<evidence type="ECO:0000313" key="3">
    <source>
        <dbReference type="EMBL" id="GHI13483.1"/>
    </source>
</evidence>
<proteinExistence type="predicted"/>